<dbReference type="HAMAP" id="MF_00740">
    <property type="entry name" value="Phosphopentomut"/>
    <property type="match status" value="1"/>
</dbReference>
<dbReference type="GO" id="GO:0030145">
    <property type="term" value="F:manganese ion binding"/>
    <property type="evidence" value="ECO:0007669"/>
    <property type="project" value="UniProtKB-UniRule"/>
</dbReference>
<dbReference type="InterPro" id="IPR010045">
    <property type="entry name" value="DeoB"/>
</dbReference>
<dbReference type="GO" id="GO:0009117">
    <property type="term" value="P:nucleotide metabolic process"/>
    <property type="evidence" value="ECO:0007669"/>
    <property type="project" value="UniProtKB-UniRule"/>
</dbReference>
<feature type="binding site" evidence="6">
    <location>
        <position position="11"/>
    </location>
    <ligand>
        <name>Mn(2+)</name>
        <dbReference type="ChEBI" id="CHEBI:29035"/>
        <label>1</label>
    </ligand>
</feature>
<accession>A0A8J8MFE0</accession>
<dbReference type="KEGG" id="vgu:HYG85_23830"/>
<evidence type="ECO:0000259" key="8">
    <source>
        <dbReference type="Pfam" id="PF01676"/>
    </source>
</evidence>
<feature type="binding site" evidence="6">
    <location>
        <position position="287"/>
    </location>
    <ligand>
        <name>Mn(2+)</name>
        <dbReference type="ChEBI" id="CHEBI:29035"/>
        <label>2</label>
    </ligand>
</feature>
<comment type="pathway">
    <text evidence="6">Carbohydrate degradation; 2-deoxy-D-ribose 1-phosphate degradation; D-glyceraldehyde 3-phosphate and acetaldehyde from 2-deoxy-alpha-D-ribose 1-phosphate: step 1/2.</text>
</comment>
<dbReference type="GO" id="GO:0008973">
    <property type="term" value="F:phosphopentomutase activity"/>
    <property type="evidence" value="ECO:0007669"/>
    <property type="project" value="UniProtKB-UniRule"/>
</dbReference>
<dbReference type="SUPFAM" id="SSF53649">
    <property type="entry name" value="Alkaline phosphatase-like"/>
    <property type="match status" value="1"/>
</dbReference>
<dbReference type="Gene3D" id="3.30.70.1250">
    <property type="entry name" value="Phosphopentomutase"/>
    <property type="match status" value="1"/>
</dbReference>
<dbReference type="PANTHER" id="PTHR21110:SF0">
    <property type="entry name" value="PHOSPHOPENTOMUTASE"/>
    <property type="match status" value="1"/>
</dbReference>
<dbReference type="InterPro" id="IPR006124">
    <property type="entry name" value="Metalloenzyme"/>
</dbReference>
<dbReference type="FunFam" id="3.30.70.1250:FF:000001">
    <property type="entry name" value="Phosphopentomutase"/>
    <property type="match status" value="1"/>
</dbReference>
<dbReference type="GO" id="GO:0006018">
    <property type="term" value="P:2-deoxyribose 1-phosphate catabolic process"/>
    <property type="evidence" value="ECO:0007669"/>
    <property type="project" value="UniProtKB-UniRule"/>
</dbReference>
<dbReference type="UniPathway" id="UPA00087">
    <property type="reaction ID" value="UER00173"/>
</dbReference>
<dbReference type="Gene3D" id="3.40.720.10">
    <property type="entry name" value="Alkaline Phosphatase, subunit A"/>
    <property type="match status" value="1"/>
</dbReference>
<protein>
    <recommendedName>
        <fullName evidence="6 7">Phosphopentomutase</fullName>
        <ecNumber evidence="6 7">5.4.2.7</ecNumber>
    </recommendedName>
    <alternativeName>
        <fullName evidence="6">Phosphodeoxyribomutase</fullName>
    </alternativeName>
</protein>
<keyword evidence="5 6" id="KW-0413">Isomerase</keyword>
<dbReference type="NCBIfam" id="TIGR01696">
    <property type="entry name" value="deoB"/>
    <property type="match status" value="1"/>
</dbReference>
<dbReference type="Proteomes" id="UP000677305">
    <property type="component" value="Chromosome"/>
</dbReference>
<dbReference type="InterPro" id="IPR024052">
    <property type="entry name" value="Phosphopentomutase_DeoB_cap_sf"/>
</dbReference>
<comment type="similarity">
    <text evidence="1 6">Belongs to the phosphopentomutase family.</text>
</comment>
<feature type="binding site" evidence="6">
    <location>
        <position position="282"/>
    </location>
    <ligand>
        <name>Mn(2+)</name>
        <dbReference type="ChEBI" id="CHEBI:29035"/>
        <label>2</label>
    </ligand>
</feature>
<dbReference type="CDD" id="cd16009">
    <property type="entry name" value="PPM"/>
    <property type="match status" value="1"/>
</dbReference>
<evidence type="ECO:0000256" key="1">
    <source>
        <dbReference type="ARBA" id="ARBA00010373"/>
    </source>
</evidence>
<gene>
    <name evidence="6" type="primary">deoB</name>
    <name evidence="9" type="ORF">HYG85_23830</name>
</gene>
<evidence type="ECO:0000256" key="2">
    <source>
        <dbReference type="ARBA" id="ARBA00022490"/>
    </source>
</evidence>
<proteinExistence type="inferred from homology"/>
<evidence type="ECO:0000256" key="7">
    <source>
        <dbReference type="NCBIfam" id="TIGR01696"/>
    </source>
</evidence>
<feature type="binding site" evidence="6">
    <location>
        <position position="323"/>
    </location>
    <ligand>
        <name>Mn(2+)</name>
        <dbReference type="ChEBI" id="CHEBI:29035"/>
        <label>1</label>
    </ligand>
</feature>
<dbReference type="AlphaFoldDB" id="A0A8J8MFE0"/>
<dbReference type="GO" id="GO:0043094">
    <property type="term" value="P:metabolic compound salvage"/>
    <property type="evidence" value="ECO:0007669"/>
    <property type="project" value="UniProtKB-UniRule"/>
</dbReference>
<evidence type="ECO:0000256" key="6">
    <source>
        <dbReference type="HAMAP-Rule" id="MF_00740"/>
    </source>
</evidence>
<keyword evidence="2 6" id="KW-0963">Cytoplasm</keyword>
<evidence type="ECO:0000256" key="5">
    <source>
        <dbReference type="ARBA" id="ARBA00023235"/>
    </source>
</evidence>
<reference evidence="9 10" key="1">
    <citation type="submission" date="2020-07" db="EMBL/GenBank/DDBJ databases">
        <title>Vallitalea guaymasensis genome.</title>
        <authorList>
            <person name="Postec A."/>
        </authorList>
    </citation>
    <scope>NUCLEOTIDE SEQUENCE [LARGE SCALE GENOMIC DNA]</scope>
    <source>
        <strain evidence="9 10">Ra1766G1</strain>
    </source>
</reference>
<organism evidence="9 10">
    <name type="scientific">Vallitalea guaymasensis</name>
    <dbReference type="NCBI Taxonomy" id="1185412"/>
    <lineage>
        <taxon>Bacteria</taxon>
        <taxon>Bacillati</taxon>
        <taxon>Bacillota</taxon>
        <taxon>Clostridia</taxon>
        <taxon>Lachnospirales</taxon>
        <taxon>Vallitaleaceae</taxon>
        <taxon>Vallitalea</taxon>
    </lineage>
</organism>
<evidence type="ECO:0000256" key="3">
    <source>
        <dbReference type="ARBA" id="ARBA00022723"/>
    </source>
</evidence>
<dbReference type="PIRSF" id="PIRSF001491">
    <property type="entry name" value="Ppentomutase"/>
    <property type="match status" value="1"/>
</dbReference>
<evidence type="ECO:0000313" key="9">
    <source>
        <dbReference type="EMBL" id="QUH31798.1"/>
    </source>
</evidence>
<dbReference type="Pfam" id="PF01676">
    <property type="entry name" value="Metalloenzyme"/>
    <property type="match status" value="1"/>
</dbReference>
<dbReference type="GO" id="GO:0005829">
    <property type="term" value="C:cytosol"/>
    <property type="evidence" value="ECO:0007669"/>
    <property type="project" value="TreeGrafter"/>
</dbReference>
<dbReference type="GO" id="GO:0006015">
    <property type="term" value="P:5-phosphoribose 1-diphosphate biosynthetic process"/>
    <property type="evidence" value="ECO:0007669"/>
    <property type="project" value="UniProtKB-UniPathway"/>
</dbReference>
<dbReference type="PANTHER" id="PTHR21110">
    <property type="entry name" value="PHOSPHOPENTOMUTASE"/>
    <property type="match status" value="1"/>
</dbReference>
<comment type="catalytic activity">
    <reaction evidence="6">
        <text>2-deoxy-alpha-D-ribose 1-phosphate = 2-deoxy-D-ribose 5-phosphate</text>
        <dbReference type="Rhea" id="RHEA:27658"/>
        <dbReference type="ChEBI" id="CHEBI:57259"/>
        <dbReference type="ChEBI" id="CHEBI:62877"/>
        <dbReference type="EC" id="5.4.2.7"/>
    </reaction>
</comment>
<feature type="binding site" evidence="6">
    <location>
        <position position="324"/>
    </location>
    <ligand>
        <name>Mn(2+)</name>
        <dbReference type="ChEBI" id="CHEBI:29035"/>
        <label>1</label>
    </ligand>
</feature>
<dbReference type="GO" id="GO:0000287">
    <property type="term" value="F:magnesium ion binding"/>
    <property type="evidence" value="ECO:0007669"/>
    <property type="project" value="UniProtKB-UniRule"/>
</dbReference>
<dbReference type="InterPro" id="IPR017850">
    <property type="entry name" value="Alkaline_phosphatase_core_sf"/>
</dbReference>
<comment type="subcellular location">
    <subcellularLocation>
        <location evidence="6">Cytoplasm</location>
    </subcellularLocation>
</comment>
<evidence type="ECO:0000313" key="10">
    <source>
        <dbReference type="Proteomes" id="UP000677305"/>
    </source>
</evidence>
<evidence type="ECO:0000256" key="4">
    <source>
        <dbReference type="ARBA" id="ARBA00023211"/>
    </source>
</evidence>
<feature type="domain" description="Metalloenzyme" evidence="8">
    <location>
        <begin position="4"/>
        <end position="375"/>
    </location>
</feature>
<dbReference type="SUPFAM" id="SSF143856">
    <property type="entry name" value="DeoB insert domain-like"/>
    <property type="match status" value="1"/>
</dbReference>
<dbReference type="EC" id="5.4.2.7" evidence="6 7"/>
<dbReference type="NCBIfam" id="NF003766">
    <property type="entry name" value="PRK05362.1"/>
    <property type="match status" value="1"/>
</dbReference>
<comment type="function">
    <text evidence="6">Isomerase that catalyzes the conversion of deoxy-ribose 1-phosphate (dRib-1-P) and ribose 1-phosphate (Rib-1-P) to deoxy-ribose 5-phosphate (dRib-5-P) and ribose 5-phosphate (Rib-5-P), respectively.</text>
</comment>
<keyword evidence="4 6" id="KW-0464">Manganese</keyword>
<sequence>MINRVIWIILDSVGMGELPDADKFGDRGSNTIGNIAKQLKLDVPNMRKLGLANIEGMVNLEKVEEPEGVYGRIGELSNGKDTTIGHWEMVGIYSPIAFPTYPDGFPGEVTDKFEAYVGKKILGNKPASGTAILEELGKEHMETGRPIVYTSADSVFQIAAHEDIIPIEKLYDMCREARKILSNEHAVARVIARPFLGEPGSFYRTANRRDFSLVPPKDTLLDILQQSGKDVIGVGKIEDIFSGKGITEAIHTKDNMDGVDKTIEYMNKDNKGLIFTNLVEFDSKWGHRNNVEGYAKGLEEFDMRLPEIIKNMKDTDVLMINADHGCDPTTPSTDHSREYVPFLAYGKELKNNADLKTRKTFSDIGQTIAEILDVKQLEIGESFLKDIKR</sequence>
<keyword evidence="3 6" id="KW-0479">Metal-binding</keyword>
<dbReference type="EMBL" id="CP058561">
    <property type="protein sequence ID" value="QUH31798.1"/>
    <property type="molecule type" value="Genomic_DNA"/>
</dbReference>
<feature type="binding site" evidence="6">
    <location>
        <position position="335"/>
    </location>
    <ligand>
        <name>Mn(2+)</name>
        <dbReference type="ChEBI" id="CHEBI:29035"/>
        <label>2</label>
    </ligand>
</feature>
<name>A0A8J8MFE0_9FIRM</name>
<comment type="cofactor">
    <cofactor evidence="6">
        <name>Mn(2+)</name>
        <dbReference type="ChEBI" id="CHEBI:29035"/>
    </cofactor>
    <text evidence="6">Binds 2 manganese ions.</text>
</comment>
<keyword evidence="10" id="KW-1185">Reference proteome</keyword>
<comment type="catalytic activity">
    <reaction evidence="6">
        <text>alpha-D-ribose 1-phosphate = D-ribose 5-phosphate</text>
        <dbReference type="Rhea" id="RHEA:18793"/>
        <dbReference type="ChEBI" id="CHEBI:57720"/>
        <dbReference type="ChEBI" id="CHEBI:78346"/>
        <dbReference type="EC" id="5.4.2.7"/>
    </reaction>
</comment>